<dbReference type="Gene3D" id="2.60.40.1220">
    <property type="match status" value="1"/>
</dbReference>
<dbReference type="SUPFAM" id="SSF81296">
    <property type="entry name" value="E set domains"/>
    <property type="match status" value="1"/>
</dbReference>
<feature type="signal peptide" evidence="6">
    <location>
        <begin position="1"/>
        <end position="37"/>
    </location>
</feature>
<evidence type="ECO:0000259" key="7">
    <source>
        <dbReference type="Pfam" id="PF04234"/>
    </source>
</evidence>
<keyword evidence="5" id="KW-0472">Membrane</keyword>
<evidence type="ECO:0000256" key="5">
    <source>
        <dbReference type="SAM" id="Phobius"/>
    </source>
</evidence>
<evidence type="ECO:0000256" key="3">
    <source>
        <dbReference type="ARBA" id="ARBA00022729"/>
    </source>
</evidence>
<keyword evidence="9" id="KW-1185">Reference proteome</keyword>
<dbReference type="EMBL" id="CP092427">
    <property type="protein sequence ID" value="ULP36615.1"/>
    <property type="molecule type" value="Genomic_DNA"/>
</dbReference>
<evidence type="ECO:0000256" key="4">
    <source>
        <dbReference type="ARBA" id="ARBA00023008"/>
    </source>
</evidence>
<dbReference type="Proteomes" id="UP001055159">
    <property type="component" value="Chromosome"/>
</dbReference>
<keyword evidence="5" id="KW-0812">Transmembrane</keyword>
<evidence type="ECO:0000256" key="6">
    <source>
        <dbReference type="SAM" id="SignalP"/>
    </source>
</evidence>
<dbReference type="RefSeq" id="WP_043413602.1">
    <property type="nucleotide sequence ID" value="NZ_CP092427.2"/>
</dbReference>
<feature type="transmembrane region" description="Helical" evidence="5">
    <location>
        <begin position="162"/>
        <end position="181"/>
    </location>
</feature>
<proteinExistence type="predicted"/>
<reference evidence="8" key="1">
    <citation type="submission" date="2022-08" db="EMBL/GenBank/DDBJ databases">
        <title>Whole genome sequencing of non-tuberculosis mycobacteria type-strains.</title>
        <authorList>
            <person name="Igarashi Y."/>
            <person name="Osugi A."/>
            <person name="Mitarai S."/>
        </authorList>
    </citation>
    <scope>NUCLEOTIDE SEQUENCE</scope>
    <source>
        <strain evidence="8">JCM 16372</strain>
    </source>
</reference>
<organism evidence="8 9">
    <name type="scientific">Mycolicibacterium rufum</name>
    <dbReference type="NCBI Taxonomy" id="318424"/>
    <lineage>
        <taxon>Bacteria</taxon>
        <taxon>Bacillati</taxon>
        <taxon>Actinomycetota</taxon>
        <taxon>Actinomycetes</taxon>
        <taxon>Mycobacteriales</taxon>
        <taxon>Mycobacteriaceae</taxon>
        <taxon>Mycolicibacterium</taxon>
    </lineage>
</organism>
<feature type="domain" description="CopC" evidence="7">
    <location>
        <begin position="38"/>
        <end position="131"/>
    </location>
</feature>
<keyword evidence="3 6" id="KW-0732">Signal</keyword>
<keyword evidence="2" id="KW-0479">Metal-binding</keyword>
<evidence type="ECO:0000313" key="9">
    <source>
        <dbReference type="Proteomes" id="UP001055159"/>
    </source>
</evidence>
<evidence type="ECO:0000256" key="2">
    <source>
        <dbReference type="ARBA" id="ARBA00022723"/>
    </source>
</evidence>
<name>A0ABY3UGF7_9MYCO</name>
<accession>A0ABY3UGF7</accession>
<evidence type="ECO:0000313" key="8">
    <source>
        <dbReference type="EMBL" id="ULP36615.1"/>
    </source>
</evidence>
<gene>
    <name evidence="8" type="ORF">MJO55_26150</name>
</gene>
<dbReference type="InterPro" id="IPR032694">
    <property type="entry name" value="CopC/D"/>
</dbReference>
<dbReference type="PANTHER" id="PTHR34820:SF4">
    <property type="entry name" value="INNER MEMBRANE PROTEIN YEBZ"/>
    <property type="match status" value="1"/>
</dbReference>
<dbReference type="Pfam" id="PF04234">
    <property type="entry name" value="CopC"/>
    <property type="match status" value="1"/>
</dbReference>
<dbReference type="InterPro" id="IPR007348">
    <property type="entry name" value="CopC_dom"/>
</dbReference>
<keyword evidence="5" id="KW-1133">Transmembrane helix</keyword>
<sequence>MKALHRGSALLTHVFAAAALASGLFLGAVTSAGPAWAHAARIAGDPADNAELAQSPRRVSATFNETMQSEFAAMTVVGPDGGQWGDGAPAVEGAVISVGVRSGAPAGNYTVNYRATSADGHVVTGSWSYRVMTAATAAPASSTVAPPEPAPAASPASDGLPAWPFAVAAVAVVAAGAVWAVRRRS</sequence>
<feature type="chain" id="PRO_5046682066" evidence="6">
    <location>
        <begin position="38"/>
        <end position="185"/>
    </location>
</feature>
<dbReference type="InterPro" id="IPR014755">
    <property type="entry name" value="Cu-Rt/internalin_Ig-like"/>
</dbReference>
<protein>
    <submittedName>
        <fullName evidence="8">Copper resistance protein CopC</fullName>
    </submittedName>
</protein>
<dbReference type="InterPro" id="IPR014756">
    <property type="entry name" value="Ig_E-set"/>
</dbReference>
<evidence type="ECO:0000256" key="1">
    <source>
        <dbReference type="ARBA" id="ARBA00004196"/>
    </source>
</evidence>
<dbReference type="PANTHER" id="PTHR34820">
    <property type="entry name" value="INNER MEMBRANE PROTEIN YEBZ"/>
    <property type="match status" value="1"/>
</dbReference>
<comment type="subcellular location">
    <subcellularLocation>
        <location evidence="1">Cell envelope</location>
    </subcellularLocation>
</comment>
<keyword evidence="4" id="KW-0186">Copper</keyword>